<dbReference type="EMBL" id="RAVZ01000043">
    <property type="protein sequence ID" value="RKG91600.1"/>
    <property type="molecule type" value="Genomic_DNA"/>
</dbReference>
<dbReference type="Gene3D" id="2.60.40.1820">
    <property type="match status" value="1"/>
</dbReference>
<accession>A0A3A8JIC7</accession>
<evidence type="ECO:0000313" key="2">
    <source>
        <dbReference type="EMBL" id="RKG91600.1"/>
    </source>
</evidence>
<dbReference type="Pfam" id="PF03168">
    <property type="entry name" value="LEA_2"/>
    <property type="match status" value="1"/>
</dbReference>
<feature type="domain" description="Water stress and hypersensitive response" evidence="1">
    <location>
        <begin position="179"/>
        <end position="295"/>
    </location>
</feature>
<reference evidence="3" key="1">
    <citation type="submission" date="2018-09" db="EMBL/GenBank/DDBJ databases">
        <authorList>
            <person name="Livingstone P.G."/>
            <person name="Whitworth D.E."/>
        </authorList>
    </citation>
    <scope>NUCLEOTIDE SEQUENCE [LARGE SCALE GENOMIC DNA]</scope>
    <source>
        <strain evidence="3">CA054A</strain>
    </source>
</reference>
<organism evidence="2 3">
    <name type="scientific">Corallococcus terminator</name>
    <dbReference type="NCBI Taxonomy" id="2316733"/>
    <lineage>
        <taxon>Bacteria</taxon>
        <taxon>Pseudomonadati</taxon>
        <taxon>Myxococcota</taxon>
        <taxon>Myxococcia</taxon>
        <taxon>Myxococcales</taxon>
        <taxon>Cystobacterineae</taxon>
        <taxon>Myxococcaceae</taxon>
        <taxon>Corallococcus</taxon>
    </lineage>
</organism>
<dbReference type="GO" id="GO:0009269">
    <property type="term" value="P:response to desiccation"/>
    <property type="evidence" value="ECO:0007669"/>
    <property type="project" value="InterPro"/>
</dbReference>
<protein>
    <recommendedName>
        <fullName evidence="1">Water stress and hypersensitive response domain-containing protein</fullName>
    </recommendedName>
</protein>
<dbReference type="AlphaFoldDB" id="A0A3A8JIC7"/>
<dbReference type="Proteomes" id="UP000268094">
    <property type="component" value="Unassembled WGS sequence"/>
</dbReference>
<dbReference type="SUPFAM" id="SSF117070">
    <property type="entry name" value="LEA14-like"/>
    <property type="match status" value="1"/>
</dbReference>
<comment type="caution">
    <text evidence="2">The sequence shown here is derived from an EMBL/GenBank/DDBJ whole genome shotgun (WGS) entry which is preliminary data.</text>
</comment>
<evidence type="ECO:0000313" key="3">
    <source>
        <dbReference type="Proteomes" id="UP000268094"/>
    </source>
</evidence>
<name>A0A3A8JIC7_9BACT</name>
<dbReference type="OrthoDB" id="5503935at2"/>
<proteinExistence type="predicted"/>
<dbReference type="InterPro" id="IPR004864">
    <property type="entry name" value="LEA_2"/>
</dbReference>
<sequence length="298" mass="31414">MVDSLAENPLGPAPRLPRMSNVNRSTCRLSVVSLVFALLAGCASAPVRSGGPPALTAQETAVVSQGLTDAAVRYTGQVTGTANGVIERADYELVSDGQVIKTGTAKLGVPFAPGTPADFSFEEKSAYVKSPEDLTRLSAQGGTVLIALRGTLVVRTGDTEDILPFAASRAVRVPRLPEVIVEGLDGARYSPEEVQLNLRLGVRNPNPFPLRLDSLTYQVFVADKPLEEGTVAQADTVDASATGVYPVEVSVTQQTWGPGVKALIAKGTLPYSVKGEVKGPMLQQPYTLKGDVKLNVSR</sequence>
<evidence type="ECO:0000259" key="1">
    <source>
        <dbReference type="SMART" id="SM00769"/>
    </source>
</evidence>
<dbReference type="SMART" id="SM00769">
    <property type="entry name" value="WHy"/>
    <property type="match status" value="1"/>
</dbReference>
<dbReference type="InterPro" id="IPR013990">
    <property type="entry name" value="WHy-dom"/>
</dbReference>
<keyword evidence="3" id="KW-1185">Reference proteome</keyword>
<gene>
    <name evidence="2" type="ORF">D7V88_09155</name>
</gene>